<evidence type="ECO:0000313" key="2">
    <source>
        <dbReference type="EMBL" id="CAB1432528.1"/>
    </source>
</evidence>
<comment type="caution">
    <text evidence="2">The sequence shown here is derived from an EMBL/GenBank/DDBJ whole genome shotgun (WGS) entry which is preliminary data.</text>
</comment>
<keyword evidence="3" id="KW-1185">Reference proteome</keyword>
<feature type="region of interest" description="Disordered" evidence="1">
    <location>
        <begin position="18"/>
        <end position="74"/>
    </location>
</feature>
<accession>A0A9N7YNY6</accession>
<dbReference type="AlphaFoldDB" id="A0A9N7YNY6"/>
<evidence type="ECO:0000256" key="1">
    <source>
        <dbReference type="SAM" id="MobiDB-lite"/>
    </source>
</evidence>
<dbReference type="EMBL" id="CADEAL010001446">
    <property type="protein sequence ID" value="CAB1432528.1"/>
    <property type="molecule type" value="Genomic_DNA"/>
</dbReference>
<protein>
    <submittedName>
        <fullName evidence="2">Uncharacterized protein</fullName>
    </submittedName>
</protein>
<sequence>MGLREDEAPIKAWMKRCKTIRPERRGGKEAGDREIDGERDGTRGEEGTAGGGGGRGERLPDTNGPLLSCQRDPRRTLPYKSEKWAWGDGEAVLGEIQGQNTHGSSIYHLPPQAQHITSLLDIITPGEERGLAAPLARGHFNGIALPSASQTQAYNLSPINGLPPLHPGLTPCLSRALWRPALMTDNVCNYQPNSHKELMKNQAGTPLLISGPLFPLIHSEWRWALNEALLDAAAAAALAGLTVISAAI</sequence>
<gene>
    <name evidence="2" type="ORF">PLEPLA_LOCUS20610</name>
</gene>
<dbReference type="Proteomes" id="UP001153269">
    <property type="component" value="Unassembled WGS sequence"/>
</dbReference>
<name>A0A9N7YNY6_PLEPL</name>
<feature type="compositionally biased region" description="Basic and acidic residues" evidence="1">
    <location>
        <begin position="20"/>
        <end position="46"/>
    </location>
</feature>
<evidence type="ECO:0000313" key="3">
    <source>
        <dbReference type="Proteomes" id="UP001153269"/>
    </source>
</evidence>
<organism evidence="2 3">
    <name type="scientific">Pleuronectes platessa</name>
    <name type="common">European plaice</name>
    <dbReference type="NCBI Taxonomy" id="8262"/>
    <lineage>
        <taxon>Eukaryota</taxon>
        <taxon>Metazoa</taxon>
        <taxon>Chordata</taxon>
        <taxon>Craniata</taxon>
        <taxon>Vertebrata</taxon>
        <taxon>Euteleostomi</taxon>
        <taxon>Actinopterygii</taxon>
        <taxon>Neopterygii</taxon>
        <taxon>Teleostei</taxon>
        <taxon>Neoteleostei</taxon>
        <taxon>Acanthomorphata</taxon>
        <taxon>Carangaria</taxon>
        <taxon>Pleuronectiformes</taxon>
        <taxon>Pleuronectoidei</taxon>
        <taxon>Pleuronectidae</taxon>
        <taxon>Pleuronectes</taxon>
    </lineage>
</organism>
<reference evidence="2" key="1">
    <citation type="submission" date="2020-03" db="EMBL/GenBank/DDBJ databases">
        <authorList>
            <person name="Weist P."/>
        </authorList>
    </citation>
    <scope>NUCLEOTIDE SEQUENCE</scope>
</reference>
<proteinExistence type="predicted"/>